<organism evidence="11 12">
    <name type="scientific">Ferrimonas balearica (strain DSM 9799 / CCM 4581 / KCTC 23876 / PAT)</name>
    <dbReference type="NCBI Taxonomy" id="550540"/>
    <lineage>
        <taxon>Bacteria</taxon>
        <taxon>Pseudomonadati</taxon>
        <taxon>Pseudomonadota</taxon>
        <taxon>Gammaproteobacteria</taxon>
        <taxon>Alteromonadales</taxon>
        <taxon>Ferrimonadaceae</taxon>
        <taxon>Ferrimonas</taxon>
    </lineage>
</organism>
<name>E1SM06_FERBD</name>
<dbReference type="InterPro" id="IPR006667">
    <property type="entry name" value="SLC41_membr_dom"/>
</dbReference>
<dbReference type="Pfam" id="PF03448">
    <property type="entry name" value="MgtE_N"/>
    <property type="match status" value="1"/>
</dbReference>
<dbReference type="GeneID" id="67181553"/>
<dbReference type="AlphaFoldDB" id="E1SM06"/>
<comment type="subcellular location">
    <subcellularLocation>
        <location evidence="1">Membrane</location>
        <topology evidence="1">Multi-pass membrane protein</topology>
    </subcellularLocation>
</comment>
<dbReference type="SUPFAM" id="SSF54631">
    <property type="entry name" value="CBS-domain pair"/>
    <property type="match status" value="1"/>
</dbReference>
<keyword evidence="8" id="KW-0129">CBS domain</keyword>
<comment type="similarity">
    <text evidence="2">Belongs to the SLC41A transporter family.</text>
</comment>
<accession>E1SM06</accession>
<evidence type="ECO:0000256" key="2">
    <source>
        <dbReference type="ARBA" id="ARBA00009749"/>
    </source>
</evidence>
<evidence type="ECO:0000313" key="11">
    <source>
        <dbReference type="EMBL" id="ADN75538.1"/>
    </source>
</evidence>
<keyword evidence="7 9" id="KW-0472">Membrane</keyword>
<keyword evidence="12" id="KW-1185">Reference proteome</keyword>
<feature type="transmembrane region" description="Helical" evidence="9">
    <location>
        <begin position="399"/>
        <end position="423"/>
    </location>
</feature>
<dbReference type="KEGG" id="fbl:Fbal_1333"/>
<feature type="transmembrane region" description="Helical" evidence="9">
    <location>
        <begin position="322"/>
        <end position="349"/>
    </location>
</feature>
<evidence type="ECO:0000256" key="5">
    <source>
        <dbReference type="ARBA" id="ARBA00022842"/>
    </source>
</evidence>
<dbReference type="HOGENOM" id="CLU_037408_1_1_6"/>
<keyword evidence="3" id="KW-0813">Transport</keyword>
<dbReference type="SUPFAM" id="SSF161093">
    <property type="entry name" value="MgtE membrane domain-like"/>
    <property type="match status" value="1"/>
</dbReference>
<dbReference type="InterPro" id="IPR006668">
    <property type="entry name" value="Mg_transptr_MgtE_intracell_dom"/>
</dbReference>
<dbReference type="EMBL" id="CP002209">
    <property type="protein sequence ID" value="ADN75538.1"/>
    <property type="molecule type" value="Genomic_DNA"/>
</dbReference>
<evidence type="ECO:0000256" key="1">
    <source>
        <dbReference type="ARBA" id="ARBA00004141"/>
    </source>
</evidence>
<keyword evidence="5" id="KW-0460">Magnesium</keyword>
<keyword evidence="6 9" id="KW-1133">Transmembrane helix</keyword>
<evidence type="ECO:0000313" key="12">
    <source>
        <dbReference type="Proteomes" id="UP000006683"/>
    </source>
</evidence>
<evidence type="ECO:0000256" key="6">
    <source>
        <dbReference type="ARBA" id="ARBA00022989"/>
    </source>
</evidence>
<dbReference type="GO" id="GO:0008324">
    <property type="term" value="F:monoatomic cation transmembrane transporter activity"/>
    <property type="evidence" value="ECO:0007669"/>
    <property type="project" value="InterPro"/>
</dbReference>
<gene>
    <name evidence="11" type="ordered locus">Fbal_1333</name>
</gene>
<feature type="transmembrane region" description="Helical" evidence="9">
    <location>
        <begin position="435"/>
        <end position="459"/>
    </location>
</feature>
<dbReference type="Gene3D" id="1.10.357.20">
    <property type="entry name" value="SLC41 divalent cation transporters, integral membrane domain"/>
    <property type="match status" value="1"/>
</dbReference>
<evidence type="ECO:0000256" key="7">
    <source>
        <dbReference type="ARBA" id="ARBA00023136"/>
    </source>
</evidence>
<dbReference type="SMART" id="SM00116">
    <property type="entry name" value="CBS"/>
    <property type="match status" value="2"/>
</dbReference>
<evidence type="ECO:0000256" key="4">
    <source>
        <dbReference type="ARBA" id="ARBA00022692"/>
    </source>
</evidence>
<dbReference type="Pfam" id="PF00571">
    <property type="entry name" value="CBS"/>
    <property type="match status" value="2"/>
</dbReference>
<dbReference type="PANTHER" id="PTHR41394">
    <property type="entry name" value="MAGNESIUM TRANSPORTER MGTE"/>
    <property type="match status" value="1"/>
</dbReference>
<dbReference type="InterPro" id="IPR036739">
    <property type="entry name" value="SLC41_membr_dom_sf"/>
</dbReference>
<dbReference type="InterPro" id="IPR000644">
    <property type="entry name" value="CBS_dom"/>
</dbReference>
<dbReference type="Gene3D" id="3.10.580.10">
    <property type="entry name" value="CBS-domain"/>
    <property type="match status" value="1"/>
</dbReference>
<dbReference type="Pfam" id="PF01769">
    <property type="entry name" value="MgtE"/>
    <property type="match status" value="1"/>
</dbReference>
<feature type="transmembrane region" description="Helical" evidence="9">
    <location>
        <begin position="370"/>
        <end position="393"/>
    </location>
</feature>
<dbReference type="eggNOG" id="COG2239">
    <property type="taxonomic scope" value="Bacteria"/>
</dbReference>
<evidence type="ECO:0000259" key="10">
    <source>
        <dbReference type="PROSITE" id="PS51371"/>
    </source>
</evidence>
<dbReference type="Proteomes" id="UP000006683">
    <property type="component" value="Chromosome"/>
</dbReference>
<keyword evidence="4 9" id="KW-0812">Transmembrane</keyword>
<dbReference type="STRING" id="550540.Fbal_1333"/>
<reference evidence="11 12" key="1">
    <citation type="journal article" date="2010" name="Stand. Genomic Sci.">
        <title>Complete genome sequence of Ferrimonas balearica type strain (PAT).</title>
        <authorList>
            <person name="Nolan M."/>
            <person name="Sikorski J."/>
            <person name="Davenport K."/>
            <person name="Lucas S."/>
            <person name="Glavina Del Rio T."/>
            <person name="Tice H."/>
            <person name="Cheng J."/>
            <person name="Goodwin L."/>
            <person name="Pitluck S."/>
            <person name="Liolios K."/>
            <person name="Ivanova N."/>
            <person name="Mavromatis K."/>
            <person name="Ovchinnikova G."/>
            <person name="Pati A."/>
            <person name="Chen A."/>
            <person name="Palaniappan K."/>
            <person name="Land M."/>
            <person name="Hauser L."/>
            <person name="Chang Y."/>
            <person name="Jeffries C."/>
            <person name="Tapia R."/>
            <person name="Brettin T."/>
            <person name="Detter J."/>
            <person name="Han C."/>
            <person name="Yasawong M."/>
            <person name="Rohde M."/>
            <person name="Tindall B."/>
            <person name="Goker M."/>
            <person name="Woyke T."/>
            <person name="Bristow J."/>
            <person name="Eisen J."/>
            <person name="Markowitz V."/>
            <person name="Hugenholtz P."/>
            <person name="Kyrpides N."/>
            <person name="Klenk H."/>
            <person name="Lapidus A."/>
        </authorList>
    </citation>
    <scope>NUCLEOTIDE SEQUENCE [LARGE SCALE GENOMIC DNA]</scope>
    <source>
        <strain evidence="12">DSM 9799 / CCM 4581 / KCTC 23876 / PAT</strain>
    </source>
</reference>
<dbReference type="PANTHER" id="PTHR41394:SF5">
    <property type="entry name" value="SLC41A_MGTE INTEGRAL MEMBRANE DOMAIN-CONTAINING PROTEIN"/>
    <property type="match status" value="1"/>
</dbReference>
<evidence type="ECO:0000256" key="9">
    <source>
        <dbReference type="SAM" id="Phobius"/>
    </source>
</evidence>
<sequence>MGSQSYYRDQDDDAHRALASYWVEPLNQLEGEEQVQVFLDAVEQLEASELGLLLESLPVSERRALWPHLPHEARVDVLVAMRVEARDTLLSVLEPAQMDQLLDDLDAESLIELADNLSEELVDQALARMDSQQRTWYRESQEYDEEQIGRYVDHDVVVLPPNARVAAALRMLRRYQSAFTDRAYVVNRKGVWLGEVTLHALLQAEPDTPVRHCLDDEVVPIPADTPVLEAADRIEHADMSMLPVTDEGGRLLGRMTVRLGMEIVREHYEGQLMASAGLDEEADLFLPVWRSAKRRALWLGINLLTALLAAWTIGLFEQTLSQVVALAVLMPIVASMGGIAGSQTLTLIIRGLALGQVTPGNALALCRKEIGVAVLNGIVWAAVIGAVTVLWFGSQALGGVIAGAIVINILVAALAGVVVPMVLDKLEIDPALSGSVILTTVTDVVGFFTFLGLGTAFLLG</sequence>
<dbReference type="RefSeq" id="WP_013344844.1">
    <property type="nucleotide sequence ID" value="NC_014541.1"/>
</dbReference>
<dbReference type="PROSITE" id="PS51371">
    <property type="entry name" value="CBS"/>
    <property type="match status" value="1"/>
</dbReference>
<proteinExistence type="inferred from homology"/>
<protein>
    <submittedName>
        <fullName evidence="11">Magnesium transporter</fullName>
    </submittedName>
</protein>
<feature type="domain" description="CBS" evidence="10">
    <location>
        <begin position="214"/>
        <end position="272"/>
    </location>
</feature>
<dbReference type="GO" id="GO:0016020">
    <property type="term" value="C:membrane"/>
    <property type="evidence" value="ECO:0007669"/>
    <property type="project" value="UniProtKB-SubCell"/>
</dbReference>
<evidence type="ECO:0000256" key="8">
    <source>
        <dbReference type="PROSITE-ProRule" id="PRU00703"/>
    </source>
</evidence>
<dbReference type="Gene3D" id="1.20.50.50">
    <property type="match status" value="1"/>
</dbReference>
<dbReference type="SMART" id="SM00924">
    <property type="entry name" value="MgtE_N"/>
    <property type="match status" value="1"/>
</dbReference>
<dbReference type="SUPFAM" id="SSF158791">
    <property type="entry name" value="MgtE N-terminal domain-like"/>
    <property type="match status" value="1"/>
</dbReference>
<feature type="transmembrane region" description="Helical" evidence="9">
    <location>
        <begin position="296"/>
        <end position="316"/>
    </location>
</feature>
<dbReference type="InterPro" id="IPR046342">
    <property type="entry name" value="CBS_dom_sf"/>
</dbReference>
<evidence type="ECO:0000256" key="3">
    <source>
        <dbReference type="ARBA" id="ARBA00022448"/>
    </source>
</evidence>